<dbReference type="EMBL" id="JBHSBL010000002">
    <property type="protein sequence ID" value="MFC4063421.1"/>
    <property type="molecule type" value="Genomic_DNA"/>
</dbReference>
<dbReference type="Pfam" id="PF01337">
    <property type="entry name" value="Barstar"/>
    <property type="match status" value="1"/>
</dbReference>
<dbReference type="Gene3D" id="3.30.370.10">
    <property type="entry name" value="Barstar-like"/>
    <property type="match status" value="1"/>
</dbReference>
<name>A0ABV8IIP6_9ACTN</name>
<reference evidence="4" key="1">
    <citation type="journal article" date="2019" name="Int. J. Syst. Evol. Microbiol.">
        <title>The Global Catalogue of Microorganisms (GCM) 10K type strain sequencing project: providing services to taxonomists for standard genome sequencing and annotation.</title>
        <authorList>
            <consortium name="The Broad Institute Genomics Platform"/>
            <consortium name="The Broad Institute Genome Sequencing Center for Infectious Disease"/>
            <person name="Wu L."/>
            <person name="Ma J."/>
        </authorList>
    </citation>
    <scope>NUCLEOTIDE SEQUENCE [LARGE SCALE GENOMIC DNA]</scope>
    <source>
        <strain evidence="4">TBRC 5832</strain>
    </source>
</reference>
<keyword evidence="4" id="KW-1185">Reference proteome</keyword>
<evidence type="ECO:0000256" key="1">
    <source>
        <dbReference type="ARBA" id="ARBA00006845"/>
    </source>
</evidence>
<dbReference type="InterPro" id="IPR035905">
    <property type="entry name" value="Barstar-like_sf"/>
</dbReference>
<feature type="domain" description="Barstar (barnase inhibitor)" evidence="2">
    <location>
        <begin position="6"/>
        <end position="78"/>
    </location>
</feature>
<protein>
    <submittedName>
        <fullName evidence="3">Barstar family protein</fullName>
    </submittedName>
</protein>
<organism evidence="3 4">
    <name type="scientific">Actinoplanes subglobosus</name>
    <dbReference type="NCBI Taxonomy" id="1547892"/>
    <lineage>
        <taxon>Bacteria</taxon>
        <taxon>Bacillati</taxon>
        <taxon>Actinomycetota</taxon>
        <taxon>Actinomycetes</taxon>
        <taxon>Micromonosporales</taxon>
        <taxon>Micromonosporaceae</taxon>
        <taxon>Actinoplanes</taxon>
    </lineage>
</organism>
<comment type="similarity">
    <text evidence="1">Belongs to the barstar family.</text>
</comment>
<evidence type="ECO:0000313" key="4">
    <source>
        <dbReference type="Proteomes" id="UP001595867"/>
    </source>
</evidence>
<dbReference type="InterPro" id="IPR000468">
    <property type="entry name" value="Barstar"/>
</dbReference>
<comment type="caution">
    <text evidence="3">The sequence shown here is derived from an EMBL/GenBank/DDBJ whole genome shotgun (WGS) entry which is preliminary data.</text>
</comment>
<sequence>MAKELVVDLRGNGIETLDDFWDAVSGPCGLPPWFGRNIDAWRDTIQARGISDVIDRHDVLVIHVDRAGLFSRKNYEARALREAFAGRRSRLVVHQPLPLNGSDPHDEATD</sequence>
<evidence type="ECO:0000259" key="2">
    <source>
        <dbReference type="Pfam" id="PF01337"/>
    </source>
</evidence>
<dbReference type="SUPFAM" id="SSF52038">
    <property type="entry name" value="Barstar-related"/>
    <property type="match status" value="1"/>
</dbReference>
<evidence type="ECO:0000313" key="3">
    <source>
        <dbReference type="EMBL" id="MFC4063421.1"/>
    </source>
</evidence>
<accession>A0ABV8IIP6</accession>
<dbReference type="Proteomes" id="UP001595867">
    <property type="component" value="Unassembled WGS sequence"/>
</dbReference>
<gene>
    <name evidence="3" type="ORF">ACFO0C_00640</name>
</gene>
<proteinExistence type="inferred from homology"/>
<dbReference type="RefSeq" id="WP_378064429.1">
    <property type="nucleotide sequence ID" value="NZ_JBHSBL010000002.1"/>
</dbReference>